<evidence type="ECO:0000313" key="5">
    <source>
        <dbReference type="EMBL" id="KIO00769.1"/>
    </source>
</evidence>
<feature type="chain" id="PRO_5002176676" description="SNF2 N-terminal domain-containing protein" evidence="3">
    <location>
        <begin position="22"/>
        <end position="488"/>
    </location>
</feature>
<accession>A0A0C3P0A4</accession>
<evidence type="ECO:0000259" key="4">
    <source>
        <dbReference type="Pfam" id="PF00176"/>
    </source>
</evidence>
<dbReference type="Pfam" id="PF00176">
    <property type="entry name" value="SNF2-rel_dom"/>
    <property type="match status" value="1"/>
</dbReference>
<dbReference type="InterPro" id="IPR027417">
    <property type="entry name" value="P-loop_NTPase"/>
</dbReference>
<keyword evidence="3" id="KW-0732">Signal</keyword>
<evidence type="ECO:0000256" key="2">
    <source>
        <dbReference type="ARBA" id="ARBA00022840"/>
    </source>
</evidence>
<feature type="domain" description="SNF2 N-terminal" evidence="4">
    <location>
        <begin position="350"/>
        <end position="483"/>
    </location>
</feature>
<dbReference type="STRING" id="870435.A0A0C3P0A4"/>
<keyword evidence="1" id="KW-0547">Nucleotide-binding</keyword>
<evidence type="ECO:0000256" key="3">
    <source>
        <dbReference type="SAM" id="SignalP"/>
    </source>
</evidence>
<dbReference type="HOGENOM" id="CLU_024528_0_0_1"/>
<dbReference type="InParanoid" id="A0A0C3P0A4"/>
<dbReference type="Proteomes" id="UP000054217">
    <property type="component" value="Unassembled WGS sequence"/>
</dbReference>
<sequence length="488" mass="55312">MPSQSFTAALLALSSAGLPWGVPSWQAITRIPGEPWSTVDNAPEDSPSLYVPEWTNRVAAQVNAYVTTVLGMPVGAQDHYMAKRVLDKDSAARTAWATFVSKRSSQWGINKIIDEVLETAGRAPNQMLRDLGTKSIYDCVTPLAQKLFGDDAYVGRGSFLKEAVIKFCRTILTLSWNRYRKGVARDDLCKLLKLYVRYDDQERRARVERYMADMVEMLRVVRKEPGSEDSDKLPKNLRDILLGLASEHDIQAITQALLVSIEDLDSAESVEPVELDLDAPIEPDWKEGVEALSKFSDEQLWQKLGIPDQRLPFFQQWTDPDGMIDPWSDEGQAWLQNMTEKRESLQPRWHQLVGIYRMLERVFEGKPILLMDGVGLGKTLQVLGVIACLAYYRYVYAKKKAFPGDFAGLKFNTPDGNVPDLSHVIVCPVNLKQQWESEIRRFLVPASFDLFPYTGRLDSRSAWWTELFTVSKQPLCQRIILATQTVSE</sequence>
<organism evidence="5 6">
    <name type="scientific">Pisolithus tinctorius Marx 270</name>
    <dbReference type="NCBI Taxonomy" id="870435"/>
    <lineage>
        <taxon>Eukaryota</taxon>
        <taxon>Fungi</taxon>
        <taxon>Dikarya</taxon>
        <taxon>Basidiomycota</taxon>
        <taxon>Agaricomycotina</taxon>
        <taxon>Agaricomycetes</taxon>
        <taxon>Agaricomycetidae</taxon>
        <taxon>Boletales</taxon>
        <taxon>Sclerodermatineae</taxon>
        <taxon>Pisolithaceae</taxon>
        <taxon>Pisolithus</taxon>
    </lineage>
</organism>
<dbReference type="OrthoDB" id="3270319at2759"/>
<keyword evidence="6" id="KW-1185">Reference proteome</keyword>
<proteinExistence type="predicted"/>
<dbReference type="PANTHER" id="PTHR10799">
    <property type="entry name" value="SNF2/RAD54 HELICASE FAMILY"/>
    <property type="match status" value="1"/>
</dbReference>
<reference evidence="6" key="2">
    <citation type="submission" date="2015-01" db="EMBL/GenBank/DDBJ databases">
        <title>Evolutionary Origins and Diversification of the Mycorrhizal Mutualists.</title>
        <authorList>
            <consortium name="DOE Joint Genome Institute"/>
            <consortium name="Mycorrhizal Genomics Consortium"/>
            <person name="Kohler A."/>
            <person name="Kuo A."/>
            <person name="Nagy L.G."/>
            <person name="Floudas D."/>
            <person name="Copeland A."/>
            <person name="Barry K.W."/>
            <person name="Cichocki N."/>
            <person name="Veneault-Fourrey C."/>
            <person name="LaButti K."/>
            <person name="Lindquist E.A."/>
            <person name="Lipzen A."/>
            <person name="Lundell T."/>
            <person name="Morin E."/>
            <person name="Murat C."/>
            <person name="Riley R."/>
            <person name="Ohm R."/>
            <person name="Sun H."/>
            <person name="Tunlid A."/>
            <person name="Henrissat B."/>
            <person name="Grigoriev I.V."/>
            <person name="Hibbett D.S."/>
            <person name="Martin F."/>
        </authorList>
    </citation>
    <scope>NUCLEOTIDE SEQUENCE [LARGE SCALE GENOMIC DNA]</scope>
    <source>
        <strain evidence="6">Marx 270</strain>
    </source>
</reference>
<feature type="signal peptide" evidence="3">
    <location>
        <begin position="1"/>
        <end position="21"/>
    </location>
</feature>
<reference evidence="5 6" key="1">
    <citation type="submission" date="2014-04" db="EMBL/GenBank/DDBJ databases">
        <authorList>
            <consortium name="DOE Joint Genome Institute"/>
            <person name="Kuo A."/>
            <person name="Kohler A."/>
            <person name="Costa M.D."/>
            <person name="Nagy L.G."/>
            <person name="Floudas D."/>
            <person name="Copeland A."/>
            <person name="Barry K.W."/>
            <person name="Cichocki N."/>
            <person name="Veneault-Fourrey C."/>
            <person name="LaButti K."/>
            <person name="Lindquist E.A."/>
            <person name="Lipzen A."/>
            <person name="Lundell T."/>
            <person name="Morin E."/>
            <person name="Murat C."/>
            <person name="Sun H."/>
            <person name="Tunlid A."/>
            <person name="Henrissat B."/>
            <person name="Grigoriev I.V."/>
            <person name="Hibbett D.S."/>
            <person name="Martin F."/>
            <person name="Nordberg H.P."/>
            <person name="Cantor M.N."/>
            <person name="Hua S.X."/>
        </authorList>
    </citation>
    <scope>NUCLEOTIDE SEQUENCE [LARGE SCALE GENOMIC DNA]</scope>
    <source>
        <strain evidence="5 6">Marx 270</strain>
    </source>
</reference>
<dbReference type="EMBL" id="KN831993">
    <property type="protein sequence ID" value="KIO00769.1"/>
    <property type="molecule type" value="Genomic_DNA"/>
</dbReference>
<dbReference type="AlphaFoldDB" id="A0A0C3P0A4"/>
<dbReference type="InterPro" id="IPR000330">
    <property type="entry name" value="SNF2_N"/>
</dbReference>
<gene>
    <name evidence="5" type="ORF">M404DRAFT_151725</name>
</gene>
<evidence type="ECO:0000256" key="1">
    <source>
        <dbReference type="ARBA" id="ARBA00022741"/>
    </source>
</evidence>
<dbReference type="InterPro" id="IPR038718">
    <property type="entry name" value="SNF2-like_sf"/>
</dbReference>
<dbReference type="GO" id="GO:0005524">
    <property type="term" value="F:ATP binding"/>
    <property type="evidence" value="ECO:0007669"/>
    <property type="project" value="InterPro"/>
</dbReference>
<protein>
    <recommendedName>
        <fullName evidence="4">SNF2 N-terminal domain-containing protein</fullName>
    </recommendedName>
</protein>
<evidence type="ECO:0000313" key="6">
    <source>
        <dbReference type="Proteomes" id="UP000054217"/>
    </source>
</evidence>
<keyword evidence="2" id="KW-0067">ATP-binding</keyword>
<dbReference type="SUPFAM" id="SSF52540">
    <property type="entry name" value="P-loop containing nucleoside triphosphate hydrolases"/>
    <property type="match status" value="1"/>
</dbReference>
<name>A0A0C3P0A4_PISTI</name>
<dbReference type="Gene3D" id="3.40.50.10810">
    <property type="entry name" value="Tandem AAA-ATPase domain"/>
    <property type="match status" value="1"/>
</dbReference>